<sequence>MSEKNTQTERNKRWQEKNKEQAKYLQYRSYARSFIRNLATDDDIEELKQLMAERESGEQ</sequence>
<gene>
    <name evidence="2" type="ORF">ESZ50_01870</name>
    <name evidence="1" type="ORF">ESZ50_04070</name>
</gene>
<accession>A0A6C2C959</accession>
<dbReference type="RefSeq" id="WP_148621909.1">
    <property type="nucleotide sequence ID" value="NZ_SDGZ01000006.1"/>
</dbReference>
<name>A0A6C2C959_9LACO</name>
<evidence type="ECO:0000313" key="3">
    <source>
        <dbReference type="Proteomes" id="UP000371977"/>
    </source>
</evidence>
<comment type="caution">
    <text evidence="1">The sequence shown here is derived from an EMBL/GenBank/DDBJ whole genome shotgun (WGS) entry which is preliminary data.</text>
</comment>
<organism evidence="1 3">
    <name type="scientific">Weissella muntiaci</name>
    <dbReference type="NCBI Taxonomy" id="2508881"/>
    <lineage>
        <taxon>Bacteria</taxon>
        <taxon>Bacillati</taxon>
        <taxon>Bacillota</taxon>
        <taxon>Bacilli</taxon>
        <taxon>Lactobacillales</taxon>
        <taxon>Lactobacillaceae</taxon>
        <taxon>Weissella</taxon>
    </lineage>
</organism>
<dbReference type="EMBL" id="SDGZ01000012">
    <property type="protein sequence ID" value="TYC49973.1"/>
    <property type="molecule type" value="Genomic_DNA"/>
</dbReference>
<evidence type="ECO:0000313" key="2">
    <source>
        <dbReference type="EMBL" id="TYC50709.1"/>
    </source>
</evidence>
<proteinExistence type="predicted"/>
<dbReference type="EMBL" id="SDGZ01000006">
    <property type="protein sequence ID" value="TYC50709.1"/>
    <property type="molecule type" value="Genomic_DNA"/>
</dbReference>
<dbReference type="OrthoDB" id="1699217at2"/>
<keyword evidence="3" id="KW-1185">Reference proteome</keyword>
<dbReference type="AlphaFoldDB" id="A0A6C2C959"/>
<reference evidence="1 3" key="1">
    <citation type="submission" date="2019-01" db="EMBL/GenBank/DDBJ databases">
        <title>Weissella sp. nov., a novel lactic acid bacterium isolated from animal feces.</title>
        <authorList>
            <person name="Wang L.-T."/>
        </authorList>
    </citation>
    <scope>NUCLEOTIDE SEQUENCE [LARGE SCALE GENOMIC DNA]</scope>
    <source>
        <strain evidence="1 3">8H-2</strain>
    </source>
</reference>
<dbReference type="Proteomes" id="UP000371977">
    <property type="component" value="Unassembled WGS sequence"/>
</dbReference>
<protein>
    <submittedName>
        <fullName evidence="1">Uncharacterized protein</fullName>
    </submittedName>
</protein>
<evidence type="ECO:0000313" key="1">
    <source>
        <dbReference type="EMBL" id="TYC49973.1"/>
    </source>
</evidence>